<keyword evidence="2" id="KW-1185">Reference proteome</keyword>
<dbReference type="AlphaFoldDB" id="A0A345PI04"/>
<organism evidence="1 2">
    <name type="scientific">Oceanobacillus zhaokaii</name>
    <dbReference type="NCBI Taxonomy" id="2052660"/>
    <lineage>
        <taxon>Bacteria</taxon>
        <taxon>Bacillati</taxon>
        <taxon>Bacillota</taxon>
        <taxon>Bacilli</taxon>
        <taxon>Bacillales</taxon>
        <taxon>Bacillaceae</taxon>
        <taxon>Oceanobacillus</taxon>
    </lineage>
</organism>
<sequence length="173" mass="20057">MLITGGTDVKHKDYLNDFYLDFIHNSDINSNLYIHGGKGDAHFTRHVSIITNLLKEKNIPFDLDVKDYASHAEISPYFTDYILETVPKLTNTLLVKDTSVKKMDNNAKYLENNKVQYAYYIYKGNQKEPVEKIMYSSNSRLTYQVKESGTYRVTVFLRNNKQKVTARTGRIVI</sequence>
<evidence type="ECO:0000313" key="1">
    <source>
        <dbReference type="EMBL" id="AXI09634.1"/>
    </source>
</evidence>
<dbReference type="KEGG" id="ocn:CUC15_12175"/>
<name>A0A345PI04_9BACI</name>
<dbReference type="Proteomes" id="UP000253908">
    <property type="component" value="Chromosome"/>
</dbReference>
<gene>
    <name evidence="1" type="ORF">CUC15_12175</name>
</gene>
<reference evidence="2" key="1">
    <citation type="submission" date="2017-11" db="EMBL/GenBank/DDBJ databases">
        <authorList>
            <person name="Zhu W."/>
        </authorList>
    </citation>
    <scope>NUCLEOTIDE SEQUENCE [LARGE SCALE GENOMIC DNA]</scope>
    <source>
        <strain evidence="2">160</strain>
    </source>
</reference>
<dbReference type="EMBL" id="CP024848">
    <property type="protein sequence ID" value="AXI09634.1"/>
    <property type="molecule type" value="Genomic_DNA"/>
</dbReference>
<accession>A0A345PI04</accession>
<proteinExistence type="predicted"/>
<dbReference type="OrthoDB" id="7335480at2"/>
<protein>
    <submittedName>
        <fullName evidence="1">Uncharacterized protein</fullName>
    </submittedName>
</protein>
<evidence type="ECO:0000313" key="2">
    <source>
        <dbReference type="Proteomes" id="UP000253908"/>
    </source>
</evidence>
<dbReference type="RefSeq" id="WP_114916921.1">
    <property type="nucleotide sequence ID" value="NZ_CP024848.1"/>
</dbReference>